<dbReference type="EMBL" id="HBEK01006653">
    <property type="protein sequence ID" value="CAD8393711.1"/>
    <property type="molecule type" value="Transcribed_RNA"/>
</dbReference>
<evidence type="ECO:0000313" key="3">
    <source>
        <dbReference type="EMBL" id="CAD8393711.1"/>
    </source>
</evidence>
<sequence length="163" mass="18628">MKYSEGGAKGDEGAPELHSSKPIPMNGIQEDEVGGEISASHHAEFPMNVVFALGAEDRRAYGGASEKDLFDGHVHYTRSWSQDAVFFLFNNNVLLSLLFVHKNHPFTKKMRWMVQFCALSLTFLFSTFGLLLPRGIRAVWRYARSNSFRAIGRRYQSQVEYWF</sequence>
<keyword evidence="2" id="KW-1133">Transmembrane helix</keyword>
<organism evidence="3">
    <name type="scientific">Rhodosorus marinus</name>
    <dbReference type="NCBI Taxonomy" id="101924"/>
    <lineage>
        <taxon>Eukaryota</taxon>
        <taxon>Rhodophyta</taxon>
        <taxon>Stylonematophyceae</taxon>
        <taxon>Stylonematales</taxon>
        <taxon>Stylonemataceae</taxon>
        <taxon>Rhodosorus</taxon>
    </lineage>
</organism>
<feature type="transmembrane region" description="Helical" evidence="2">
    <location>
        <begin position="112"/>
        <end position="132"/>
    </location>
</feature>
<keyword evidence="2" id="KW-0812">Transmembrane</keyword>
<proteinExistence type="predicted"/>
<evidence type="ECO:0000256" key="1">
    <source>
        <dbReference type="SAM" id="MobiDB-lite"/>
    </source>
</evidence>
<reference evidence="3" key="1">
    <citation type="submission" date="2021-01" db="EMBL/GenBank/DDBJ databases">
        <authorList>
            <person name="Corre E."/>
            <person name="Pelletier E."/>
            <person name="Niang G."/>
            <person name="Scheremetjew M."/>
            <person name="Finn R."/>
            <person name="Kale V."/>
            <person name="Holt S."/>
            <person name="Cochrane G."/>
            <person name="Meng A."/>
            <person name="Brown T."/>
            <person name="Cohen L."/>
        </authorList>
    </citation>
    <scope>NUCLEOTIDE SEQUENCE</scope>
    <source>
        <strain evidence="3">UTEX LB 2760</strain>
    </source>
</reference>
<gene>
    <name evidence="3" type="ORF">RMAR0315_LOCUS3696</name>
</gene>
<name>A0A7S0G3L3_9RHOD</name>
<accession>A0A7S0G3L3</accession>
<keyword evidence="2" id="KW-0472">Membrane</keyword>
<dbReference type="AlphaFoldDB" id="A0A7S0G3L3"/>
<protein>
    <submittedName>
        <fullName evidence="3">Uncharacterized protein</fullName>
    </submittedName>
</protein>
<feature type="region of interest" description="Disordered" evidence="1">
    <location>
        <begin position="1"/>
        <end position="29"/>
    </location>
</feature>
<feature type="transmembrane region" description="Helical" evidence="2">
    <location>
        <begin position="84"/>
        <end position="100"/>
    </location>
</feature>
<evidence type="ECO:0000256" key="2">
    <source>
        <dbReference type="SAM" id="Phobius"/>
    </source>
</evidence>